<dbReference type="RefSeq" id="XP_001241926.1">
    <property type="nucleotide sequence ID" value="XM_001241925.2"/>
</dbReference>
<dbReference type="STRING" id="246410.A0A0E1RWF2"/>
<evidence type="ECO:0000256" key="8">
    <source>
        <dbReference type="ARBA" id="ARBA00023242"/>
    </source>
</evidence>
<dbReference type="InterPro" id="IPR036345">
    <property type="entry name" value="ExoRNase_PH_dom2_sf"/>
</dbReference>
<dbReference type="GO" id="GO:0071038">
    <property type="term" value="P:TRAMP-dependent tRNA surveillance pathway"/>
    <property type="evidence" value="ECO:0007669"/>
    <property type="project" value="TreeGrafter"/>
</dbReference>
<dbReference type="GO" id="GO:0035925">
    <property type="term" value="F:mRNA 3'-UTR AU-rich region binding"/>
    <property type="evidence" value="ECO:0007669"/>
    <property type="project" value="TreeGrafter"/>
</dbReference>
<dbReference type="OMA" id="EIKAFWV"/>
<dbReference type="GO" id="GO:0005730">
    <property type="term" value="C:nucleolus"/>
    <property type="evidence" value="ECO:0007669"/>
    <property type="project" value="UniProtKB-SubCell"/>
</dbReference>
<dbReference type="SUPFAM" id="SSF54211">
    <property type="entry name" value="Ribosomal protein S5 domain 2-like"/>
    <property type="match status" value="1"/>
</dbReference>
<dbReference type="GO" id="GO:0071028">
    <property type="term" value="P:nuclear mRNA surveillance"/>
    <property type="evidence" value="ECO:0007669"/>
    <property type="project" value="TreeGrafter"/>
</dbReference>
<dbReference type="Proteomes" id="UP000001261">
    <property type="component" value="Unassembled WGS sequence"/>
</dbReference>
<evidence type="ECO:0000313" key="13">
    <source>
        <dbReference type="Proteomes" id="UP000001261"/>
    </source>
</evidence>
<feature type="domain" description="Exoribonuclease phosphorolytic" evidence="11">
    <location>
        <begin position="58"/>
        <end position="263"/>
    </location>
</feature>
<evidence type="ECO:0000256" key="10">
    <source>
        <dbReference type="SAM" id="MobiDB-lite"/>
    </source>
</evidence>
<feature type="compositionally biased region" description="Acidic residues" evidence="10">
    <location>
        <begin position="124"/>
        <end position="133"/>
    </location>
</feature>
<accession>A0A0E1RWF2</accession>
<evidence type="ECO:0000256" key="6">
    <source>
        <dbReference type="ARBA" id="ARBA00022835"/>
    </source>
</evidence>
<name>A0A0E1RWF2_COCIM</name>
<dbReference type="SUPFAM" id="SSF55666">
    <property type="entry name" value="Ribonuclease PH domain 2-like"/>
    <property type="match status" value="1"/>
</dbReference>
<dbReference type="VEuPathDB" id="FungiDB:CIMG_05822"/>
<gene>
    <name evidence="12" type="ORF">CIMG_05822</name>
</gene>
<comment type="subcellular location">
    <subcellularLocation>
        <location evidence="1">Cytoplasm</location>
    </subcellularLocation>
    <subcellularLocation>
        <location evidence="2">Nucleus</location>
        <location evidence="2">Nucleolus</location>
    </subcellularLocation>
</comment>
<dbReference type="GO" id="GO:0034476">
    <property type="term" value="P:U5 snRNA 3'-end processing"/>
    <property type="evidence" value="ECO:0007669"/>
    <property type="project" value="TreeGrafter"/>
</dbReference>
<evidence type="ECO:0000256" key="9">
    <source>
        <dbReference type="ARBA" id="ARBA00030617"/>
    </source>
</evidence>
<sequence length="410" mass="44818">MTSTAPNTKAPATPSPFLSLSPAHLARLQPHTYVYAHLNPSPDISRPSIRINGRTESQFRPASVNTGSLSHTNGSAVVRIGDTTAVCGVRGEILSTHDIPAWKVSNNGAGSSWGSPQKRNQDHDAEDEDYDEDDSEIHAFNLLVPNLSLSTGCSPSILPGSAPSSLAQSLSHQLLSLLHSSRLIRASDLRIWSNPNPTQAPSQEQSEDIDMEDTPAFTDSVGAPELKAFWTLYIDVLIISHAGSPFDAAWAAIVAALQDVRLPKAWWDIDNDMVLCSDRVSESKKLRLRGMPISSSFAVFEADPVGDWRKVIIPLQDGEPKEKDQTSADDGDAARRKRWILADPDAFEESLCQERVCIVVDKDGKKPGCMKILMMEKGGGFYVGKSEIKGLVELASVRWEEWRALLEGVR</sequence>
<dbReference type="GO" id="GO:0000177">
    <property type="term" value="C:cytoplasmic exosome (RNase complex)"/>
    <property type="evidence" value="ECO:0007669"/>
    <property type="project" value="TreeGrafter"/>
</dbReference>
<dbReference type="GO" id="GO:0000467">
    <property type="term" value="P:exonucleolytic trimming to generate mature 3'-end of 5.8S rRNA from tricistronic rRNA transcript (SSU-rRNA, 5.8S rRNA, LSU-rRNA)"/>
    <property type="evidence" value="ECO:0007669"/>
    <property type="project" value="TreeGrafter"/>
</dbReference>
<evidence type="ECO:0000256" key="7">
    <source>
        <dbReference type="ARBA" id="ARBA00022884"/>
    </source>
</evidence>
<dbReference type="GO" id="GO:0034475">
    <property type="term" value="P:U4 snRNA 3'-end processing"/>
    <property type="evidence" value="ECO:0007669"/>
    <property type="project" value="TreeGrafter"/>
</dbReference>
<dbReference type="Pfam" id="PF01138">
    <property type="entry name" value="RNase_PH"/>
    <property type="match status" value="1"/>
</dbReference>
<dbReference type="GeneID" id="4561878"/>
<evidence type="ECO:0000256" key="5">
    <source>
        <dbReference type="ARBA" id="ARBA00022552"/>
    </source>
</evidence>
<proteinExistence type="inferred from homology"/>
<keyword evidence="5" id="KW-0698">rRNA processing</keyword>
<dbReference type="EMBL" id="GG704912">
    <property type="protein sequence ID" value="EAS30343.1"/>
    <property type="molecule type" value="Genomic_DNA"/>
</dbReference>
<dbReference type="GO" id="GO:0034473">
    <property type="term" value="P:U1 snRNA 3'-end processing"/>
    <property type="evidence" value="ECO:0007669"/>
    <property type="project" value="TreeGrafter"/>
</dbReference>
<dbReference type="KEGG" id="cim:CIMG_05822"/>
<evidence type="ECO:0000259" key="11">
    <source>
        <dbReference type="Pfam" id="PF01138"/>
    </source>
</evidence>
<dbReference type="Gene3D" id="3.30.230.70">
    <property type="entry name" value="GHMP Kinase, N-terminal domain"/>
    <property type="match status" value="1"/>
</dbReference>
<dbReference type="AlphaFoldDB" id="A0A0E1RWF2"/>
<dbReference type="InterPro" id="IPR027408">
    <property type="entry name" value="PNPase/RNase_PH_dom_sf"/>
</dbReference>
<dbReference type="PANTHER" id="PTHR11097:SF9">
    <property type="entry name" value="EXOSOME COMPLEX COMPONENT RRP43"/>
    <property type="match status" value="1"/>
</dbReference>
<evidence type="ECO:0000256" key="2">
    <source>
        <dbReference type="ARBA" id="ARBA00004604"/>
    </source>
</evidence>
<evidence type="ECO:0000313" key="12">
    <source>
        <dbReference type="EMBL" id="EAS30343.1"/>
    </source>
</evidence>
<keyword evidence="4" id="KW-0963">Cytoplasm</keyword>
<feature type="region of interest" description="Disordered" evidence="10">
    <location>
        <begin position="105"/>
        <end position="133"/>
    </location>
</feature>
<evidence type="ECO:0000256" key="3">
    <source>
        <dbReference type="ARBA" id="ARBA00006678"/>
    </source>
</evidence>
<dbReference type="GO" id="GO:0071035">
    <property type="term" value="P:nuclear polyadenylation-dependent rRNA catabolic process"/>
    <property type="evidence" value="ECO:0007669"/>
    <property type="project" value="TreeGrafter"/>
</dbReference>
<dbReference type="InterPro" id="IPR001247">
    <property type="entry name" value="ExoRNase_PH_dom1"/>
</dbReference>
<keyword evidence="13" id="KW-1185">Reference proteome</keyword>
<dbReference type="InterPro" id="IPR050590">
    <property type="entry name" value="Exosome_comp_Rrp42_subfam"/>
</dbReference>
<keyword evidence="8" id="KW-0539">Nucleus</keyword>
<dbReference type="FunCoup" id="A0A0E1RWF2">
    <property type="interactions" value="221"/>
</dbReference>
<dbReference type="InterPro" id="IPR020568">
    <property type="entry name" value="Ribosomal_Su5_D2-typ_SF"/>
</dbReference>
<dbReference type="InParanoid" id="A0A0E1RWF2"/>
<organism evidence="12 13">
    <name type="scientific">Coccidioides immitis (strain RS)</name>
    <name type="common">Valley fever fungus</name>
    <dbReference type="NCBI Taxonomy" id="246410"/>
    <lineage>
        <taxon>Eukaryota</taxon>
        <taxon>Fungi</taxon>
        <taxon>Dikarya</taxon>
        <taxon>Ascomycota</taxon>
        <taxon>Pezizomycotina</taxon>
        <taxon>Eurotiomycetes</taxon>
        <taxon>Eurotiomycetidae</taxon>
        <taxon>Onygenales</taxon>
        <taxon>Onygenaceae</taxon>
        <taxon>Coccidioides</taxon>
    </lineage>
</organism>
<reference evidence="13" key="1">
    <citation type="journal article" date="2009" name="Genome Res.">
        <title>Comparative genomic analyses of the human fungal pathogens Coccidioides and their relatives.</title>
        <authorList>
            <person name="Sharpton T.J."/>
            <person name="Stajich J.E."/>
            <person name="Rounsley S.D."/>
            <person name="Gardner M.J."/>
            <person name="Wortman J.R."/>
            <person name="Jordar V.S."/>
            <person name="Maiti R."/>
            <person name="Kodira C.D."/>
            <person name="Neafsey D.E."/>
            <person name="Zeng Q."/>
            <person name="Hung C.-Y."/>
            <person name="McMahan C."/>
            <person name="Muszewska A."/>
            <person name="Grynberg M."/>
            <person name="Mandel M.A."/>
            <person name="Kellner E.M."/>
            <person name="Barker B.M."/>
            <person name="Galgiani J.N."/>
            <person name="Orbach M.J."/>
            <person name="Kirkland T.N."/>
            <person name="Cole G.T."/>
            <person name="Henn M.R."/>
            <person name="Birren B.W."/>
            <person name="Taylor J.W."/>
        </authorList>
    </citation>
    <scope>NUCLEOTIDE SEQUENCE [LARGE SCALE GENOMIC DNA]</scope>
    <source>
        <strain evidence="13">RS</strain>
    </source>
</reference>
<reference evidence="13" key="2">
    <citation type="journal article" date="2010" name="Genome Res.">
        <title>Population genomic sequencing of Coccidioides fungi reveals recent hybridization and transposon control.</title>
        <authorList>
            <person name="Neafsey D.E."/>
            <person name="Barker B.M."/>
            <person name="Sharpton T.J."/>
            <person name="Stajich J.E."/>
            <person name="Park D.J."/>
            <person name="Whiston E."/>
            <person name="Hung C.-Y."/>
            <person name="McMahan C."/>
            <person name="White J."/>
            <person name="Sykes S."/>
            <person name="Heiman D."/>
            <person name="Young S."/>
            <person name="Zeng Q."/>
            <person name="Abouelleil A."/>
            <person name="Aftuck L."/>
            <person name="Bessette D."/>
            <person name="Brown A."/>
            <person name="FitzGerald M."/>
            <person name="Lui A."/>
            <person name="Macdonald J.P."/>
            <person name="Priest M."/>
            <person name="Orbach M.J."/>
            <person name="Galgiani J.N."/>
            <person name="Kirkland T.N."/>
            <person name="Cole G.T."/>
            <person name="Birren B.W."/>
            <person name="Henn M.R."/>
            <person name="Taylor J.W."/>
            <person name="Rounsley S.D."/>
        </authorList>
    </citation>
    <scope>GENOME REANNOTATION</scope>
    <source>
        <strain evidence="13">RS</strain>
    </source>
</reference>
<dbReference type="OrthoDB" id="45882at2759"/>
<comment type="similarity">
    <text evidence="3">Belongs to the RNase PH family.</text>
</comment>
<keyword evidence="7" id="KW-0694">RNA-binding</keyword>
<evidence type="ECO:0000256" key="4">
    <source>
        <dbReference type="ARBA" id="ARBA00022490"/>
    </source>
</evidence>
<protein>
    <recommendedName>
        <fullName evidence="9">Ribosomal RNA-processing protein 43</fullName>
    </recommendedName>
</protein>
<dbReference type="PANTHER" id="PTHR11097">
    <property type="entry name" value="EXOSOME COMPLEX EXONUCLEASE RIBOSOMAL RNA PROCESSING PROTEIN"/>
    <property type="match status" value="1"/>
</dbReference>
<evidence type="ECO:0000256" key="1">
    <source>
        <dbReference type="ARBA" id="ARBA00004496"/>
    </source>
</evidence>
<feature type="compositionally biased region" description="Polar residues" evidence="10">
    <location>
        <begin position="105"/>
        <end position="118"/>
    </location>
</feature>
<keyword evidence="6" id="KW-0271">Exosome</keyword>
<dbReference type="GO" id="GO:0000176">
    <property type="term" value="C:nuclear exosome (RNase complex)"/>
    <property type="evidence" value="ECO:0007669"/>
    <property type="project" value="TreeGrafter"/>
</dbReference>
<dbReference type="GO" id="GO:0016075">
    <property type="term" value="P:rRNA catabolic process"/>
    <property type="evidence" value="ECO:0007669"/>
    <property type="project" value="TreeGrafter"/>
</dbReference>